<sequence>MNWYCQQMGKTELTQADFKGQACEVIKAFYPNGVHLQFQMEECHKMLTDQIDWANPEGDQVRIDVSKPLLSVVHQVMSLYKLNSFSITSWIIYDMAAREADMLCQFPR</sequence>
<accession>A0A699V0L1</accession>
<dbReference type="AlphaFoldDB" id="A0A699V0L1"/>
<proteinExistence type="predicted"/>
<evidence type="ECO:0000313" key="1">
    <source>
        <dbReference type="EMBL" id="GFD28310.1"/>
    </source>
</evidence>
<protein>
    <submittedName>
        <fullName evidence="1">Uncharacterized protein</fullName>
    </submittedName>
</protein>
<gene>
    <name evidence="1" type="ORF">Tci_900279</name>
</gene>
<name>A0A699V0L1_TANCI</name>
<reference evidence="1" key="1">
    <citation type="journal article" date="2019" name="Sci. Rep.">
        <title>Draft genome of Tanacetum cinerariifolium, the natural source of mosquito coil.</title>
        <authorList>
            <person name="Yamashiro T."/>
            <person name="Shiraishi A."/>
            <person name="Satake H."/>
            <person name="Nakayama K."/>
        </authorList>
    </citation>
    <scope>NUCLEOTIDE SEQUENCE</scope>
</reference>
<organism evidence="1">
    <name type="scientific">Tanacetum cinerariifolium</name>
    <name type="common">Dalmatian daisy</name>
    <name type="synonym">Chrysanthemum cinerariifolium</name>
    <dbReference type="NCBI Taxonomy" id="118510"/>
    <lineage>
        <taxon>Eukaryota</taxon>
        <taxon>Viridiplantae</taxon>
        <taxon>Streptophyta</taxon>
        <taxon>Embryophyta</taxon>
        <taxon>Tracheophyta</taxon>
        <taxon>Spermatophyta</taxon>
        <taxon>Magnoliopsida</taxon>
        <taxon>eudicotyledons</taxon>
        <taxon>Gunneridae</taxon>
        <taxon>Pentapetalae</taxon>
        <taxon>asterids</taxon>
        <taxon>campanulids</taxon>
        <taxon>Asterales</taxon>
        <taxon>Asteraceae</taxon>
        <taxon>Asteroideae</taxon>
        <taxon>Anthemideae</taxon>
        <taxon>Anthemidinae</taxon>
        <taxon>Tanacetum</taxon>
    </lineage>
</organism>
<dbReference type="EMBL" id="BKCJ011384216">
    <property type="protein sequence ID" value="GFD28310.1"/>
    <property type="molecule type" value="Genomic_DNA"/>
</dbReference>
<comment type="caution">
    <text evidence="1">The sequence shown here is derived from an EMBL/GenBank/DDBJ whole genome shotgun (WGS) entry which is preliminary data.</text>
</comment>